<dbReference type="Pfam" id="PF04191">
    <property type="entry name" value="PEMT"/>
    <property type="match status" value="1"/>
</dbReference>
<sequence length="253" mass="28966">MNRSGEAMALREETEELGNWLFKWRSYLPLLIAGIVVASLVSSSHVRRDHGSMDAWEVLCLLISFLGLGIRVYTVGFAPGGTSGRTTSCPEASQLNTTGIYSVVRHPLYLGNFFIWLGVSMFPGVWWTPLFIAVIFYWYYEKIMLAEEAFLRERFGLEFEAWADRTPAFVPRLRNWIPNVLPFSSRNALKREYSGLMAIILSFTILQILGGLFARRRFELDWTWSALFATGLAAYLVLRFLKKKTRILSVEGR</sequence>
<keyword evidence="3 5" id="KW-1133">Transmembrane helix</keyword>
<dbReference type="GO" id="GO:0016740">
    <property type="term" value="F:transferase activity"/>
    <property type="evidence" value="ECO:0007669"/>
    <property type="project" value="UniProtKB-ARBA"/>
</dbReference>
<dbReference type="EMBL" id="AJ937766">
    <property type="protein sequence ID" value="CAI78805.1"/>
    <property type="molecule type" value="Genomic_DNA"/>
</dbReference>
<dbReference type="GO" id="GO:0012505">
    <property type="term" value="C:endomembrane system"/>
    <property type="evidence" value="ECO:0007669"/>
    <property type="project" value="UniProtKB-SubCell"/>
</dbReference>
<feature type="transmembrane region" description="Helical" evidence="5">
    <location>
        <begin position="220"/>
        <end position="238"/>
    </location>
</feature>
<evidence type="ECO:0000256" key="5">
    <source>
        <dbReference type="SAM" id="Phobius"/>
    </source>
</evidence>
<dbReference type="PANTHER" id="PTHR12714">
    <property type="entry name" value="PROTEIN-S ISOPRENYLCYSTEINE O-METHYLTRANSFERASE"/>
    <property type="match status" value="1"/>
</dbReference>
<organism evidence="6">
    <name type="scientific">uncultured Latescibacterota bacterium</name>
    <dbReference type="NCBI Taxonomy" id="199737"/>
    <lineage>
        <taxon>Bacteria</taxon>
        <taxon>Pseudomonadati</taxon>
        <taxon>Candidatus Latescibacterota</taxon>
        <taxon>environmental samples</taxon>
    </lineage>
</organism>
<evidence type="ECO:0008006" key="7">
    <source>
        <dbReference type="Google" id="ProtNLM"/>
    </source>
</evidence>
<evidence type="ECO:0000256" key="2">
    <source>
        <dbReference type="ARBA" id="ARBA00022692"/>
    </source>
</evidence>
<dbReference type="PANTHER" id="PTHR12714:SF9">
    <property type="entry name" value="PROTEIN-S-ISOPRENYLCYSTEINE O-METHYLTRANSFERASE"/>
    <property type="match status" value="1"/>
</dbReference>
<feature type="transmembrane region" description="Helical" evidence="5">
    <location>
        <begin position="113"/>
        <end position="140"/>
    </location>
</feature>
<feature type="transmembrane region" description="Helical" evidence="5">
    <location>
        <begin position="193"/>
        <end position="214"/>
    </location>
</feature>
<reference evidence="6" key="1">
    <citation type="journal article" date="2005" name="Environ. Microbiol.">
        <title>Lateral gene transfer and phylogenetic assignment of environmental fosmid clones.</title>
        <authorList>
            <person name="Nesbo C.L."/>
            <person name="Boucher Y."/>
            <person name="Dlutek M."/>
            <person name="Doolittle F.W."/>
        </authorList>
    </citation>
    <scope>NUCLEOTIDE SEQUENCE</scope>
</reference>
<proteinExistence type="predicted"/>
<comment type="subcellular location">
    <subcellularLocation>
        <location evidence="1">Endomembrane system</location>
        <topology evidence="1">Multi-pass membrane protein</topology>
    </subcellularLocation>
</comment>
<name>Q2YZW7_9BACT</name>
<feature type="transmembrane region" description="Helical" evidence="5">
    <location>
        <begin position="27"/>
        <end position="46"/>
    </location>
</feature>
<keyword evidence="4 5" id="KW-0472">Membrane</keyword>
<evidence type="ECO:0000256" key="3">
    <source>
        <dbReference type="ARBA" id="ARBA00022989"/>
    </source>
</evidence>
<accession>Q2YZW7</accession>
<dbReference type="InterPro" id="IPR007318">
    <property type="entry name" value="Phopholipid_MeTrfase"/>
</dbReference>
<protein>
    <recommendedName>
        <fullName evidence="7">Lipid A phosphate methyltransferase</fullName>
    </recommendedName>
</protein>
<keyword evidence="2 5" id="KW-0812">Transmembrane</keyword>
<dbReference type="Gene3D" id="1.20.120.1630">
    <property type="match status" value="1"/>
</dbReference>
<feature type="transmembrane region" description="Helical" evidence="5">
    <location>
        <begin position="58"/>
        <end position="78"/>
    </location>
</feature>
<dbReference type="AlphaFoldDB" id="Q2YZW7"/>
<evidence type="ECO:0000313" key="6">
    <source>
        <dbReference type="EMBL" id="CAI78805.1"/>
    </source>
</evidence>
<evidence type="ECO:0000256" key="1">
    <source>
        <dbReference type="ARBA" id="ARBA00004127"/>
    </source>
</evidence>
<evidence type="ECO:0000256" key="4">
    <source>
        <dbReference type="ARBA" id="ARBA00023136"/>
    </source>
</evidence>